<evidence type="ECO:0000256" key="3">
    <source>
        <dbReference type="ARBA" id="ARBA00022490"/>
    </source>
</evidence>
<dbReference type="GO" id="GO:0005829">
    <property type="term" value="C:cytosol"/>
    <property type="evidence" value="ECO:0007669"/>
    <property type="project" value="UniProtKB-SubCell"/>
</dbReference>
<dbReference type="InterPro" id="IPR037171">
    <property type="entry name" value="NagB/RpiA_transferase-like"/>
</dbReference>
<evidence type="ECO:0000256" key="7">
    <source>
        <dbReference type="ARBA" id="ARBA00044356"/>
    </source>
</evidence>
<feature type="compositionally biased region" description="Low complexity" evidence="10">
    <location>
        <begin position="161"/>
        <end position="208"/>
    </location>
</feature>
<dbReference type="STRING" id="3076.A0A2P6TD04"/>
<dbReference type="PANTHER" id="PTHR10233:SF14">
    <property type="entry name" value="TRANSLATION INITIATION FACTOR EIF-2B SUBUNIT DELTA"/>
    <property type="match status" value="1"/>
</dbReference>
<comment type="caution">
    <text evidence="11">The sequence shown here is derived from an EMBL/GenBank/DDBJ whole genome shotgun (WGS) entry which is preliminary data.</text>
</comment>
<name>A0A2P6TD04_CHLSO</name>
<feature type="compositionally biased region" description="Low complexity" evidence="10">
    <location>
        <begin position="296"/>
        <end position="316"/>
    </location>
</feature>
<accession>A0A2P6TD04</accession>
<evidence type="ECO:0000256" key="1">
    <source>
        <dbReference type="ARBA" id="ARBA00004514"/>
    </source>
</evidence>
<evidence type="ECO:0000256" key="2">
    <source>
        <dbReference type="ARBA" id="ARBA00007251"/>
    </source>
</evidence>
<feature type="compositionally biased region" description="Basic and acidic residues" evidence="10">
    <location>
        <begin position="98"/>
        <end position="114"/>
    </location>
</feature>
<keyword evidence="5" id="KW-0648">Protein biosynthesis</keyword>
<reference evidence="11" key="2">
    <citation type="submission" date="2018-02" db="EMBL/GenBank/DDBJ databases">
        <authorList>
            <person name="Cohen D.B."/>
            <person name="Kent A.D."/>
        </authorList>
    </citation>
    <scope>NUCLEOTIDE SEQUENCE</scope>
    <source>
        <strain evidence="11">1602</strain>
    </source>
</reference>
<keyword evidence="12" id="KW-1185">Reference proteome</keyword>
<evidence type="ECO:0000313" key="12">
    <source>
        <dbReference type="Proteomes" id="UP000239899"/>
    </source>
</evidence>
<gene>
    <name evidence="11" type="ORF">C2E21_8888</name>
</gene>
<evidence type="ECO:0000256" key="4">
    <source>
        <dbReference type="ARBA" id="ARBA00022540"/>
    </source>
</evidence>
<comment type="subunit">
    <text evidence="8">Component of the translation initiation factor 2B (eIF2B) complex which is a heterodecamer of two sets of five different subunits: alpha, beta, gamma, delta and epsilon. Subunits alpha, beta and delta comprise a regulatory subcomplex and subunits epsilon and gamma comprise a catalytic subcomplex. Within the complex, the hexameric regulatory complex resides at the center, with the two heterodimeric catalytic subcomplexes bound on opposite sides.</text>
</comment>
<evidence type="ECO:0000313" key="11">
    <source>
        <dbReference type="EMBL" id="PRW20512.1"/>
    </source>
</evidence>
<keyword evidence="3" id="KW-0963">Cytoplasm</keyword>
<dbReference type="Pfam" id="PF01008">
    <property type="entry name" value="IF-2B"/>
    <property type="match status" value="1"/>
</dbReference>
<reference evidence="11 12" key="1">
    <citation type="journal article" date="2018" name="Plant J.">
        <title>Genome sequences of Chlorella sorokiniana UTEX 1602 and Micractinium conductrix SAG 241.80: implications to maltose excretion by a green alga.</title>
        <authorList>
            <person name="Arriola M.B."/>
            <person name="Velmurugan N."/>
            <person name="Zhang Y."/>
            <person name="Plunkett M.H."/>
            <person name="Hondzo H."/>
            <person name="Barney B.M."/>
        </authorList>
    </citation>
    <scope>NUCLEOTIDE SEQUENCE [LARGE SCALE GENOMIC DNA]</scope>
    <source>
        <strain evidence="11">1602</strain>
        <strain evidence="12">UTEX 1602</strain>
    </source>
</reference>
<organism evidence="11 12">
    <name type="scientific">Chlorella sorokiniana</name>
    <name type="common">Freshwater green alga</name>
    <dbReference type="NCBI Taxonomy" id="3076"/>
    <lineage>
        <taxon>Eukaryota</taxon>
        <taxon>Viridiplantae</taxon>
        <taxon>Chlorophyta</taxon>
        <taxon>core chlorophytes</taxon>
        <taxon>Trebouxiophyceae</taxon>
        <taxon>Chlorellales</taxon>
        <taxon>Chlorellaceae</taxon>
        <taxon>Chlorella clade</taxon>
        <taxon>Chlorella</taxon>
    </lineage>
</organism>
<comment type="subcellular location">
    <subcellularLocation>
        <location evidence="1">Cytoplasm</location>
        <location evidence="1">Cytosol</location>
    </subcellularLocation>
</comment>
<keyword evidence="4 11" id="KW-0396">Initiation factor</keyword>
<evidence type="ECO:0000256" key="10">
    <source>
        <dbReference type="SAM" id="MobiDB-lite"/>
    </source>
</evidence>
<dbReference type="GO" id="GO:0003743">
    <property type="term" value="F:translation initiation factor activity"/>
    <property type="evidence" value="ECO:0007669"/>
    <property type="project" value="UniProtKB-KW"/>
</dbReference>
<feature type="region of interest" description="Disordered" evidence="10">
    <location>
        <begin position="1"/>
        <end position="330"/>
    </location>
</feature>
<dbReference type="OrthoDB" id="10254737at2759"/>
<evidence type="ECO:0000256" key="5">
    <source>
        <dbReference type="ARBA" id="ARBA00022917"/>
    </source>
</evidence>
<evidence type="ECO:0000256" key="6">
    <source>
        <dbReference type="ARBA" id="ARBA00044147"/>
    </source>
</evidence>
<evidence type="ECO:0000256" key="9">
    <source>
        <dbReference type="RuleBase" id="RU003814"/>
    </source>
</evidence>
<dbReference type="PANTHER" id="PTHR10233">
    <property type="entry name" value="TRANSLATION INITIATION FACTOR EIF-2B"/>
    <property type="match status" value="1"/>
</dbReference>
<feature type="compositionally biased region" description="Gly residues" evidence="10">
    <location>
        <begin position="237"/>
        <end position="265"/>
    </location>
</feature>
<dbReference type="InterPro" id="IPR000649">
    <property type="entry name" value="IF-2B-related"/>
</dbReference>
<evidence type="ECO:0000256" key="8">
    <source>
        <dbReference type="ARBA" id="ARBA00046432"/>
    </source>
</evidence>
<dbReference type="EMBL" id="LHPG02000023">
    <property type="protein sequence ID" value="PRW20512.1"/>
    <property type="molecule type" value="Genomic_DNA"/>
</dbReference>
<protein>
    <recommendedName>
        <fullName evidence="6">Translation initiation factor eIF2B subunit delta</fullName>
    </recommendedName>
    <alternativeName>
        <fullName evidence="7">eIF2B GDP-GTP exchange factor subunit delta</fullName>
    </alternativeName>
</protein>
<sequence>MKKQDAKTSPPVKVVGFRVEGATPSPRDTSLADAGAASTVTGSPSPVIIPPAFAGQSRGGEGTPAARVGGPPATPPSVTSGPSAAPSGSGELPPIRTDSSKGLDPDSFAKERTPTKATPVGASPPGGRTLPLTPVGTSAPADLGGQFAAAADDSPRVLQQHGAEAHAAASAAGKASPRGTPAKPQQQTAKPQQPAKQQQAAGGAAAAGGEKKSMKEMSKAERRALQEAQRAAKAAAAGGGGGKGGGAAAGGKGGNAAGGGGGGGKLQKQGSGTNLARQGCAPGRQGSNAKEEASKAADGQQGKGGRAQAAGRGSRQPSATVEAAAPPATRSKSAEMFAHLPQPRGVTLQSCASQRGPAVPLAAAKLGLRYADGSLRGGNARCIAMLQMFIQCIQEFRTPAGREFAKEFSPALNNIINFLVACRPLAVSMGNAIKSIKSCLEKMKLQPPPSEQAAKDLLIEKVQDYLEQKIRFADRMLVKYAIEKIQDGDTILTYAYSSVVAATLLAAHKAGKRFDVVVVDSRPLLEGRRMLAALLEGGITCEYCHLNSLSYQITEVDKVFLGAASVLSNGTVLSRVGTAAVALMAHAQRVPVLVCCESYKFHERVQLDAITHNELMDQEPLAKVQDRPDVPALEGWREEPKVHLLNLAYDLTPADVVSVVVTEMGAVPPSSVAVILREAQRDASSAGP</sequence>
<dbReference type="EMBL" id="LHPG02000023">
    <property type="protein sequence ID" value="PRW20513.1"/>
    <property type="molecule type" value="Genomic_DNA"/>
</dbReference>
<proteinExistence type="inferred from homology"/>
<dbReference type="SUPFAM" id="SSF100950">
    <property type="entry name" value="NagB/RpiA/CoA transferase-like"/>
    <property type="match status" value="1"/>
</dbReference>
<dbReference type="Gene3D" id="3.40.50.10470">
    <property type="entry name" value="Translation initiation factor eif-2b, domain 2"/>
    <property type="match status" value="1"/>
</dbReference>
<feature type="compositionally biased region" description="Basic and acidic residues" evidence="10">
    <location>
        <begin position="209"/>
        <end position="225"/>
    </location>
</feature>
<dbReference type="Proteomes" id="UP000239899">
    <property type="component" value="Unassembled WGS sequence"/>
</dbReference>
<feature type="compositionally biased region" description="Low complexity" evidence="10">
    <location>
        <begin position="68"/>
        <end position="90"/>
    </location>
</feature>
<dbReference type="InterPro" id="IPR042529">
    <property type="entry name" value="IF_2B-like_C"/>
</dbReference>
<comment type="similarity">
    <text evidence="2 9">Belongs to the eIF-2B alpha/beta/delta subunits family.</text>
</comment>
<dbReference type="AlphaFoldDB" id="A0A2P6TD04"/>